<reference evidence="2 3" key="1">
    <citation type="submission" date="2016-10" db="EMBL/GenBank/DDBJ databases">
        <authorList>
            <person name="de Groot N.N."/>
        </authorList>
    </citation>
    <scope>NUCLEOTIDE SEQUENCE [LARGE SCALE GENOMIC DNA]</scope>
    <source>
        <strain evidence="2 3">CGMCC 1.11147</strain>
    </source>
</reference>
<sequence>MTDDELQQWLQARDPASSLPPADPTWVARLLEDTMSADLETHHTETRESGTRNRSPLTWLVAAAAVLVAGLGVFSLVTDDPEYPNVPAAGDSPSVSSPPTVTELAAAPPTSAKCMVPNAEILSQAGIAFSGTVQEVADDVVVLAPDRFYTGEPTALVEVRSDPAMLQALIGAVEFKEGQRYLVSATDGRVTVCGFSGPYAEDLAALYTAAFPG</sequence>
<dbReference type="Proteomes" id="UP000199004">
    <property type="component" value="Unassembled WGS sequence"/>
</dbReference>
<evidence type="ECO:0000313" key="2">
    <source>
        <dbReference type="EMBL" id="SDN93843.1"/>
    </source>
</evidence>
<keyword evidence="3" id="KW-1185">Reference proteome</keyword>
<protein>
    <submittedName>
        <fullName evidence="2">Uncharacterized protein</fullName>
    </submittedName>
</protein>
<proteinExistence type="predicted"/>
<dbReference type="STRING" id="1005944.SAMN05192576_3032"/>
<accession>A0A1H0FGP0</accession>
<gene>
    <name evidence="2" type="ORF">SAMN05192576_3032</name>
</gene>
<dbReference type="EMBL" id="FNIC01000005">
    <property type="protein sequence ID" value="SDN93843.1"/>
    <property type="molecule type" value="Genomic_DNA"/>
</dbReference>
<keyword evidence="1" id="KW-0472">Membrane</keyword>
<keyword evidence="1" id="KW-0812">Transmembrane</keyword>
<keyword evidence="1" id="KW-1133">Transmembrane helix</keyword>
<dbReference type="AlphaFoldDB" id="A0A1H0FGP0"/>
<evidence type="ECO:0000256" key="1">
    <source>
        <dbReference type="SAM" id="Phobius"/>
    </source>
</evidence>
<dbReference type="RefSeq" id="WP_245715302.1">
    <property type="nucleotide sequence ID" value="NZ_BKAE01000018.1"/>
</dbReference>
<feature type="transmembrane region" description="Helical" evidence="1">
    <location>
        <begin position="57"/>
        <end position="77"/>
    </location>
</feature>
<evidence type="ECO:0000313" key="3">
    <source>
        <dbReference type="Proteomes" id="UP000199004"/>
    </source>
</evidence>
<organism evidence="2 3">
    <name type="scientific">Nocardioides szechwanensis</name>
    <dbReference type="NCBI Taxonomy" id="1005944"/>
    <lineage>
        <taxon>Bacteria</taxon>
        <taxon>Bacillati</taxon>
        <taxon>Actinomycetota</taxon>
        <taxon>Actinomycetes</taxon>
        <taxon>Propionibacteriales</taxon>
        <taxon>Nocardioidaceae</taxon>
        <taxon>Nocardioides</taxon>
    </lineage>
</organism>
<name>A0A1H0FGP0_9ACTN</name>